<comment type="caution">
    <text evidence="4">The sequence shown here is derived from an EMBL/GenBank/DDBJ whole genome shotgun (WGS) entry which is preliminary data.</text>
</comment>
<dbReference type="InterPro" id="IPR032508">
    <property type="entry name" value="FecR_C"/>
</dbReference>
<name>A0A0T5VW18_9SPHI</name>
<proteinExistence type="predicted"/>
<dbReference type="PANTHER" id="PTHR30273">
    <property type="entry name" value="PERIPLASMIC SIGNAL SENSOR AND SIGMA FACTOR ACTIVATOR FECR-RELATED"/>
    <property type="match status" value="1"/>
</dbReference>
<evidence type="ECO:0000313" key="5">
    <source>
        <dbReference type="Proteomes" id="UP000051950"/>
    </source>
</evidence>
<dbReference type="InterPro" id="IPR006860">
    <property type="entry name" value="FecR"/>
</dbReference>
<evidence type="ECO:0000313" key="4">
    <source>
        <dbReference type="EMBL" id="KRT18000.1"/>
    </source>
</evidence>
<dbReference type="Pfam" id="PF16344">
    <property type="entry name" value="FecR_C"/>
    <property type="match status" value="1"/>
</dbReference>
<keyword evidence="1" id="KW-0472">Membrane</keyword>
<reference evidence="4 5" key="1">
    <citation type="submission" date="2015-11" db="EMBL/GenBank/DDBJ databases">
        <title>Sequence of Pedobacter ginsenosidimutans.</title>
        <authorList>
            <person name="Carson E."/>
            <person name="Keyser V."/>
            <person name="Newman J."/>
            <person name="Miller J."/>
        </authorList>
    </citation>
    <scope>NUCLEOTIDE SEQUENCE [LARGE SCALE GENOMIC DNA]</scope>
    <source>
        <strain evidence="4 5">KACC 14530</strain>
    </source>
</reference>
<keyword evidence="5" id="KW-1185">Reference proteome</keyword>
<feature type="domain" description="Protein FecR C-terminal" evidence="3">
    <location>
        <begin position="267"/>
        <end position="328"/>
    </location>
</feature>
<gene>
    <name evidence="4" type="ORF">ASU31_01535</name>
</gene>
<accession>A0A0T5VW18</accession>
<dbReference type="Gene3D" id="3.55.50.30">
    <property type="match status" value="1"/>
</dbReference>
<feature type="transmembrane region" description="Helical" evidence="1">
    <location>
        <begin position="101"/>
        <end position="122"/>
    </location>
</feature>
<evidence type="ECO:0000259" key="3">
    <source>
        <dbReference type="Pfam" id="PF16344"/>
    </source>
</evidence>
<dbReference type="STRING" id="687842.ASU31_01535"/>
<sequence length="334" mass="38031">MDYGITTIFLIRRKRMTDELLIKVLLKESTIEENEMVEKWLNAAEANKKHFTQLETIWQVSNTLKNESKRDEEQAWTSFKARRADLKLQDENIRPLNAGKVWLRIAAVLFIALGGWIAYSLYGPGKYTELTATAQVRTETLPDGSALTLNKNTKISYAANFKNNRKLKLEQGDVFFDVAKDKTHPFVIDIDKISVEVVGTSFNIKHIKKDTEINVETGIVKVRLANDEVKLYKGEKIIINGNTRKLVKEQSTDQLYNYYRSNLFQANNIPLSKLVITLNEAYGSNITLDEKIKGLTINTTLKMGSINQNLEIICQTLNLQLSRNGNTLLLSAKK</sequence>
<organism evidence="4 5">
    <name type="scientific">Pedobacter ginsenosidimutans</name>
    <dbReference type="NCBI Taxonomy" id="687842"/>
    <lineage>
        <taxon>Bacteria</taxon>
        <taxon>Pseudomonadati</taxon>
        <taxon>Bacteroidota</taxon>
        <taxon>Sphingobacteriia</taxon>
        <taxon>Sphingobacteriales</taxon>
        <taxon>Sphingobacteriaceae</taxon>
        <taxon>Pedobacter</taxon>
    </lineage>
</organism>
<dbReference type="AlphaFoldDB" id="A0A0T5VW18"/>
<evidence type="ECO:0000256" key="1">
    <source>
        <dbReference type="SAM" id="Phobius"/>
    </source>
</evidence>
<dbReference type="Proteomes" id="UP000051950">
    <property type="component" value="Unassembled WGS sequence"/>
</dbReference>
<dbReference type="Gene3D" id="2.60.120.1440">
    <property type="match status" value="1"/>
</dbReference>
<keyword evidence="1" id="KW-0812">Transmembrane</keyword>
<dbReference type="PANTHER" id="PTHR30273:SF2">
    <property type="entry name" value="PROTEIN FECR"/>
    <property type="match status" value="1"/>
</dbReference>
<dbReference type="PIRSF" id="PIRSF018266">
    <property type="entry name" value="FecR"/>
    <property type="match status" value="1"/>
</dbReference>
<keyword evidence="1" id="KW-1133">Transmembrane helix</keyword>
<evidence type="ECO:0000259" key="2">
    <source>
        <dbReference type="Pfam" id="PF04773"/>
    </source>
</evidence>
<dbReference type="Pfam" id="PF04773">
    <property type="entry name" value="FecR"/>
    <property type="match status" value="1"/>
</dbReference>
<protein>
    <submittedName>
        <fullName evidence="4">Uncharacterized protein</fullName>
    </submittedName>
</protein>
<dbReference type="InterPro" id="IPR012373">
    <property type="entry name" value="Ferrdict_sens_TM"/>
</dbReference>
<dbReference type="GO" id="GO:0016989">
    <property type="term" value="F:sigma factor antagonist activity"/>
    <property type="evidence" value="ECO:0007669"/>
    <property type="project" value="TreeGrafter"/>
</dbReference>
<feature type="domain" description="FecR protein" evidence="2">
    <location>
        <begin position="131"/>
        <end position="221"/>
    </location>
</feature>
<dbReference type="EMBL" id="LMZQ01000001">
    <property type="protein sequence ID" value="KRT18000.1"/>
    <property type="molecule type" value="Genomic_DNA"/>
</dbReference>